<organism evidence="1 2">
    <name type="scientific">Coprococcus hominis</name>
    <name type="common">ex Liu et al. 2022</name>
    <dbReference type="NCBI Taxonomy" id="2763039"/>
    <lineage>
        <taxon>Bacteria</taxon>
        <taxon>Bacillati</taxon>
        <taxon>Bacillota</taxon>
        <taxon>Clostridia</taxon>
        <taxon>Lachnospirales</taxon>
        <taxon>Lachnospiraceae</taxon>
        <taxon>Coprococcus</taxon>
    </lineage>
</organism>
<proteinExistence type="predicted"/>
<dbReference type="InterPro" id="IPR023214">
    <property type="entry name" value="HAD_sf"/>
</dbReference>
<keyword evidence="1" id="KW-0378">Hydrolase</keyword>
<dbReference type="NCBIfam" id="TIGR00099">
    <property type="entry name" value="Cof-subfamily"/>
    <property type="match status" value="1"/>
</dbReference>
<sequence length="267" mass="30859">MNKTRRILFFDIDGTLITDDGKRYFPDSAKEAIQKARENGHLAFINTGRVFCNVTEEIRSAGFDGFVCGCGTHIVYNGETLFHHDTPYEVCAGVIRKCREYKMDAVYEHADKVFTSAAFSDNEHLKELISYFKATSTYMEYDDPANDQIFDKFCAWYDADTPYLEAFKTYLEKDYMYIQREGNFCEVVPKGYTKATGIRYLLDYFDLPLENAYAFGDGSNDEPMLAYVPNSIIMKKGPEYLRKKVRLVTDDVREDGIYKAMKKMEII</sequence>
<dbReference type="InterPro" id="IPR036412">
    <property type="entry name" value="HAD-like_sf"/>
</dbReference>
<dbReference type="SUPFAM" id="SSF56784">
    <property type="entry name" value="HAD-like"/>
    <property type="match status" value="1"/>
</dbReference>
<dbReference type="GO" id="GO:0000287">
    <property type="term" value="F:magnesium ion binding"/>
    <property type="evidence" value="ECO:0007669"/>
    <property type="project" value="TreeGrafter"/>
</dbReference>
<dbReference type="AlphaFoldDB" id="A0A8I0DUY3"/>
<dbReference type="GO" id="GO:0005829">
    <property type="term" value="C:cytosol"/>
    <property type="evidence" value="ECO:0007669"/>
    <property type="project" value="TreeGrafter"/>
</dbReference>
<dbReference type="PROSITE" id="PS01229">
    <property type="entry name" value="COF_2"/>
    <property type="match status" value="1"/>
</dbReference>
<dbReference type="SFLD" id="SFLDS00003">
    <property type="entry name" value="Haloacid_Dehalogenase"/>
    <property type="match status" value="1"/>
</dbReference>
<comment type="caution">
    <text evidence="1">The sequence shown here is derived from an EMBL/GenBank/DDBJ whole genome shotgun (WGS) entry which is preliminary data.</text>
</comment>
<reference evidence="1 2" key="1">
    <citation type="submission" date="2020-08" db="EMBL/GenBank/DDBJ databases">
        <title>Genome public.</title>
        <authorList>
            <person name="Liu C."/>
            <person name="Sun Q."/>
        </authorList>
    </citation>
    <scope>NUCLEOTIDE SEQUENCE [LARGE SCALE GENOMIC DNA]</scope>
    <source>
        <strain evidence="1 2">NSJ-10</strain>
    </source>
</reference>
<evidence type="ECO:0000313" key="1">
    <source>
        <dbReference type="EMBL" id="MBC5662802.1"/>
    </source>
</evidence>
<accession>A0A8I0DUY3</accession>
<dbReference type="SFLD" id="SFLDG01140">
    <property type="entry name" value="C2.B:_Phosphomannomutase_and_P"/>
    <property type="match status" value="1"/>
</dbReference>
<keyword evidence="2" id="KW-1185">Reference proteome</keyword>
<dbReference type="PANTHER" id="PTHR10000">
    <property type="entry name" value="PHOSPHOSERINE PHOSPHATASE"/>
    <property type="match status" value="1"/>
</dbReference>
<gene>
    <name evidence="1" type="ORF">H8S09_07845</name>
</gene>
<dbReference type="Gene3D" id="3.40.50.1000">
    <property type="entry name" value="HAD superfamily/HAD-like"/>
    <property type="match status" value="1"/>
</dbReference>
<dbReference type="Pfam" id="PF08282">
    <property type="entry name" value="Hydrolase_3"/>
    <property type="match status" value="1"/>
</dbReference>
<protein>
    <submittedName>
        <fullName evidence="1">HAD family hydrolase</fullName>
    </submittedName>
</protein>
<dbReference type="NCBIfam" id="TIGR01484">
    <property type="entry name" value="HAD-SF-IIB"/>
    <property type="match status" value="1"/>
</dbReference>
<dbReference type="InterPro" id="IPR000150">
    <property type="entry name" value="Cof"/>
</dbReference>
<dbReference type="RefSeq" id="WP_186847640.1">
    <property type="nucleotide sequence ID" value="NZ_JACOOX010000004.1"/>
</dbReference>
<evidence type="ECO:0000313" key="2">
    <source>
        <dbReference type="Proteomes" id="UP000615234"/>
    </source>
</evidence>
<dbReference type="EMBL" id="JACOOX010000004">
    <property type="protein sequence ID" value="MBC5662802.1"/>
    <property type="molecule type" value="Genomic_DNA"/>
</dbReference>
<dbReference type="InterPro" id="IPR006379">
    <property type="entry name" value="HAD-SF_hydro_IIB"/>
</dbReference>
<dbReference type="Gene3D" id="3.30.1240.10">
    <property type="match status" value="1"/>
</dbReference>
<dbReference type="GO" id="GO:0016791">
    <property type="term" value="F:phosphatase activity"/>
    <property type="evidence" value="ECO:0007669"/>
    <property type="project" value="UniProtKB-ARBA"/>
</dbReference>
<dbReference type="Proteomes" id="UP000615234">
    <property type="component" value="Unassembled WGS sequence"/>
</dbReference>
<name>A0A8I0DUY3_9FIRM</name>
<dbReference type="PANTHER" id="PTHR10000:SF25">
    <property type="entry name" value="PHOSPHATASE YKRA-RELATED"/>
    <property type="match status" value="1"/>
</dbReference>